<gene>
    <name evidence="2" type="ORF">bb8_p15</name>
</gene>
<keyword evidence="1" id="KW-0812">Transmembrane</keyword>
<keyword evidence="3" id="KW-1185">Reference proteome</keyword>
<dbReference type="Proteomes" id="UP000315813">
    <property type="component" value="Segment"/>
</dbReference>
<accession>A0A4Y5TQX1</accession>
<evidence type="ECO:0000313" key="3">
    <source>
        <dbReference type="Proteomes" id="UP000315813"/>
    </source>
</evidence>
<keyword evidence="1" id="KW-0472">Membrane</keyword>
<organism evidence="2 3">
    <name type="scientific">Bordetella phage vB_BbrP_BB8</name>
    <dbReference type="NCBI Taxonomy" id="2587820"/>
    <lineage>
        <taxon>Viruses</taxon>
        <taxon>Duplodnaviria</taxon>
        <taxon>Heunggongvirae</taxon>
        <taxon>Uroviricota</taxon>
        <taxon>Caudoviricetes</taxon>
        <taxon>Autographivirales</taxon>
        <taxon>Autographivirales incertae sedis</taxon>
        <taxon>Vistulavirus</taxon>
        <taxon>Vistulavirus BB8</taxon>
    </lineage>
</organism>
<proteinExistence type="predicted"/>
<feature type="transmembrane region" description="Helical" evidence="1">
    <location>
        <begin position="6"/>
        <end position="24"/>
    </location>
</feature>
<sequence>MMEEAWLAFLILYGAIALVACLMGPKRNP</sequence>
<dbReference type="EMBL" id="MK984681">
    <property type="protein sequence ID" value="QDB70990.1"/>
    <property type="molecule type" value="Genomic_DNA"/>
</dbReference>
<evidence type="ECO:0000313" key="2">
    <source>
        <dbReference type="EMBL" id="QDB70990.1"/>
    </source>
</evidence>
<evidence type="ECO:0000256" key="1">
    <source>
        <dbReference type="SAM" id="Phobius"/>
    </source>
</evidence>
<reference evidence="2 3" key="1">
    <citation type="submission" date="2019-05" db="EMBL/GenBank/DDBJ databases">
        <authorList>
            <person name="Karczewska-Golec J."/>
            <person name="Decewicz P."/>
            <person name="Golec P."/>
        </authorList>
    </citation>
    <scope>NUCLEOTIDE SEQUENCE [LARGE SCALE GENOMIC DNA]</scope>
</reference>
<name>A0A4Y5TQX1_9CAUD</name>
<keyword evidence="1" id="KW-1133">Transmembrane helix</keyword>
<protein>
    <submittedName>
        <fullName evidence="2">Uncharacterized protein</fullName>
    </submittedName>
</protein>